<dbReference type="InterPro" id="IPR032710">
    <property type="entry name" value="NTF2-like_dom_sf"/>
</dbReference>
<dbReference type="Proteomes" id="UP000320300">
    <property type="component" value="Unassembled WGS sequence"/>
</dbReference>
<evidence type="ECO:0000313" key="4">
    <source>
        <dbReference type="Proteomes" id="UP000320300"/>
    </source>
</evidence>
<dbReference type="RefSeq" id="WP_142529623.1">
    <property type="nucleotide sequence ID" value="NZ_CBCSJO010000009.1"/>
</dbReference>
<evidence type="ECO:0000313" key="3">
    <source>
        <dbReference type="EMBL" id="SMO88178.1"/>
    </source>
</evidence>
<dbReference type="Pfam" id="PF14534">
    <property type="entry name" value="DUF4440"/>
    <property type="match status" value="1"/>
</dbReference>
<proteinExistence type="predicted"/>
<dbReference type="OrthoDB" id="5383110at2"/>
<dbReference type="Gene3D" id="3.10.450.50">
    <property type="match status" value="1"/>
</dbReference>
<dbReference type="SUPFAM" id="SSF54427">
    <property type="entry name" value="NTF2-like"/>
    <property type="match status" value="1"/>
</dbReference>
<evidence type="ECO:0000256" key="1">
    <source>
        <dbReference type="SAM" id="SignalP"/>
    </source>
</evidence>
<organism evidence="3 4">
    <name type="scientific">Pedobacter westerhofensis</name>
    <dbReference type="NCBI Taxonomy" id="425512"/>
    <lineage>
        <taxon>Bacteria</taxon>
        <taxon>Pseudomonadati</taxon>
        <taxon>Bacteroidota</taxon>
        <taxon>Sphingobacteriia</taxon>
        <taxon>Sphingobacteriales</taxon>
        <taxon>Sphingobacteriaceae</taxon>
        <taxon>Pedobacter</taxon>
    </lineage>
</organism>
<feature type="signal peptide" evidence="1">
    <location>
        <begin position="1"/>
        <end position="19"/>
    </location>
</feature>
<evidence type="ECO:0000259" key="2">
    <source>
        <dbReference type="Pfam" id="PF14534"/>
    </source>
</evidence>
<protein>
    <recommendedName>
        <fullName evidence="2">DUF4440 domain-containing protein</fullName>
    </recommendedName>
</protein>
<dbReference type="InterPro" id="IPR027843">
    <property type="entry name" value="DUF4440"/>
</dbReference>
<name>A0A521EW63_9SPHI</name>
<feature type="chain" id="PRO_5022127746" description="DUF4440 domain-containing protein" evidence="1">
    <location>
        <begin position="20"/>
        <end position="145"/>
    </location>
</feature>
<sequence>MKKLSLILLIFAGSLAVKAQSKDETLVAAAVEKLRTAMISGNKADLESVLSNDLTYAHSSGKIQSREVFVEEISTKKSNFLTIELSKQSISITGDVAIVSHQLNATTNDGGKPAAPHLNIVLVWKKTKGEWKLIARRAFHAPVAE</sequence>
<feature type="domain" description="DUF4440" evidence="2">
    <location>
        <begin position="27"/>
        <end position="133"/>
    </location>
</feature>
<dbReference type="EMBL" id="FXTN01000009">
    <property type="protein sequence ID" value="SMO88178.1"/>
    <property type="molecule type" value="Genomic_DNA"/>
</dbReference>
<keyword evidence="1" id="KW-0732">Signal</keyword>
<gene>
    <name evidence="3" type="ORF">SAMN06265348_109211</name>
</gene>
<dbReference type="AlphaFoldDB" id="A0A521EW63"/>
<reference evidence="3 4" key="1">
    <citation type="submission" date="2017-05" db="EMBL/GenBank/DDBJ databases">
        <authorList>
            <person name="Varghese N."/>
            <person name="Submissions S."/>
        </authorList>
    </citation>
    <scope>NUCLEOTIDE SEQUENCE [LARGE SCALE GENOMIC DNA]</scope>
    <source>
        <strain evidence="3 4">DSM 19036</strain>
    </source>
</reference>
<keyword evidence="4" id="KW-1185">Reference proteome</keyword>
<accession>A0A521EW63</accession>